<dbReference type="AlphaFoldDB" id="A0A3M6VLU3"/>
<evidence type="ECO:0000313" key="1">
    <source>
        <dbReference type="EMBL" id="RMX67689.1"/>
    </source>
</evidence>
<comment type="caution">
    <text evidence="1">The sequence shown here is derived from an EMBL/GenBank/DDBJ whole genome shotgun (WGS) entry which is preliminary data.</text>
</comment>
<proteinExistence type="predicted"/>
<reference evidence="3 4" key="1">
    <citation type="submission" date="2018-06" db="EMBL/GenBank/DDBJ databases">
        <title>Comparative genomics of downy mildews reveals potential adaptations to biotrophy.</title>
        <authorList>
            <person name="Fletcher K."/>
            <person name="Klosterman S.J."/>
            <person name="Derevnina L."/>
            <person name="Martin F."/>
            <person name="Koike S."/>
            <person name="Reyes Chin-Wo S."/>
            <person name="Mou B."/>
            <person name="Michelmore R."/>
        </authorList>
    </citation>
    <scope>NUCLEOTIDE SEQUENCE [LARGE SCALE GENOMIC DNA]</scope>
    <source>
        <strain evidence="2 4">R13</strain>
        <strain evidence="1 3">R14</strain>
    </source>
</reference>
<dbReference type="EMBL" id="QLLG01000159">
    <property type="protein sequence ID" value="RMX67689.1"/>
    <property type="molecule type" value="Genomic_DNA"/>
</dbReference>
<protein>
    <submittedName>
        <fullName evidence="1">Uncharacterized protein</fullName>
    </submittedName>
</protein>
<dbReference type="Proteomes" id="UP000282087">
    <property type="component" value="Unassembled WGS sequence"/>
</dbReference>
<dbReference type="Proteomes" id="UP000286097">
    <property type="component" value="Unassembled WGS sequence"/>
</dbReference>
<evidence type="ECO:0000313" key="4">
    <source>
        <dbReference type="Proteomes" id="UP000286097"/>
    </source>
</evidence>
<dbReference type="EMBL" id="QKXF01000649">
    <property type="protein sequence ID" value="RQM10251.1"/>
    <property type="molecule type" value="Genomic_DNA"/>
</dbReference>
<dbReference type="VEuPathDB" id="FungiDB:DD237_002329"/>
<name>A0A3M6VLU3_9STRA</name>
<organism evidence="1 3">
    <name type="scientific">Peronospora effusa</name>
    <dbReference type="NCBI Taxonomy" id="542832"/>
    <lineage>
        <taxon>Eukaryota</taxon>
        <taxon>Sar</taxon>
        <taxon>Stramenopiles</taxon>
        <taxon>Oomycota</taxon>
        <taxon>Peronosporomycetes</taxon>
        <taxon>Peronosporales</taxon>
        <taxon>Peronosporaceae</taxon>
        <taxon>Peronospora</taxon>
    </lineage>
</organism>
<accession>A0A3M6VLU3</accession>
<sequence>MDLSTTSNRVLCTSCPTNWTELIISRTSLMPFEAMTHIIHARDLSRSRIRRIRVLPLSYIYEVEQF</sequence>
<evidence type="ECO:0000313" key="2">
    <source>
        <dbReference type="EMBL" id="RQM10251.1"/>
    </source>
</evidence>
<gene>
    <name evidence="2" type="ORF">DD237_002329</name>
    <name evidence="1" type="ORF">DD238_001469</name>
</gene>
<keyword evidence="3" id="KW-1185">Reference proteome</keyword>
<evidence type="ECO:0000313" key="3">
    <source>
        <dbReference type="Proteomes" id="UP000282087"/>
    </source>
</evidence>